<organism evidence="2">
    <name type="scientific">Sesamum radiatum</name>
    <name type="common">Black benniseed</name>
    <dbReference type="NCBI Taxonomy" id="300843"/>
    <lineage>
        <taxon>Eukaryota</taxon>
        <taxon>Viridiplantae</taxon>
        <taxon>Streptophyta</taxon>
        <taxon>Embryophyta</taxon>
        <taxon>Tracheophyta</taxon>
        <taxon>Spermatophyta</taxon>
        <taxon>Magnoliopsida</taxon>
        <taxon>eudicotyledons</taxon>
        <taxon>Gunneridae</taxon>
        <taxon>Pentapetalae</taxon>
        <taxon>asterids</taxon>
        <taxon>lamiids</taxon>
        <taxon>Lamiales</taxon>
        <taxon>Pedaliaceae</taxon>
        <taxon>Sesamum</taxon>
    </lineage>
</organism>
<accession>A0AAW2NRQ3</accession>
<name>A0AAW2NRQ3_SESRA</name>
<reference evidence="2" key="2">
    <citation type="journal article" date="2024" name="Plant">
        <title>Genomic evolution and insights into agronomic trait innovations of Sesamum species.</title>
        <authorList>
            <person name="Miao H."/>
            <person name="Wang L."/>
            <person name="Qu L."/>
            <person name="Liu H."/>
            <person name="Sun Y."/>
            <person name="Le M."/>
            <person name="Wang Q."/>
            <person name="Wei S."/>
            <person name="Zheng Y."/>
            <person name="Lin W."/>
            <person name="Duan Y."/>
            <person name="Cao H."/>
            <person name="Xiong S."/>
            <person name="Wang X."/>
            <person name="Wei L."/>
            <person name="Li C."/>
            <person name="Ma Q."/>
            <person name="Ju M."/>
            <person name="Zhao R."/>
            <person name="Li G."/>
            <person name="Mu C."/>
            <person name="Tian Q."/>
            <person name="Mei H."/>
            <person name="Zhang T."/>
            <person name="Gao T."/>
            <person name="Zhang H."/>
        </authorList>
    </citation>
    <scope>NUCLEOTIDE SEQUENCE</scope>
    <source>
        <strain evidence="2">G02</strain>
    </source>
</reference>
<gene>
    <name evidence="2" type="ORF">Sradi_4454200</name>
</gene>
<reference evidence="2" key="1">
    <citation type="submission" date="2020-06" db="EMBL/GenBank/DDBJ databases">
        <authorList>
            <person name="Li T."/>
            <person name="Hu X."/>
            <person name="Zhang T."/>
            <person name="Song X."/>
            <person name="Zhang H."/>
            <person name="Dai N."/>
            <person name="Sheng W."/>
            <person name="Hou X."/>
            <person name="Wei L."/>
        </authorList>
    </citation>
    <scope>NUCLEOTIDE SEQUENCE</scope>
    <source>
        <strain evidence="2">G02</strain>
        <tissue evidence="2">Leaf</tissue>
    </source>
</reference>
<feature type="region of interest" description="Disordered" evidence="1">
    <location>
        <begin position="29"/>
        <end position="63"/>
    </location>
</feature>
<sequence>MAFLNRAGRWGARPLPPFSSRHGWGSVPSPLSTRAGAPSWEVGGAAAPRPLSARGTAGARPLPPFQLEEVPRARRWGGVSPPPFQLEARVGGVSPPPFGSRRCPSSGGGGGGAVRGARPGPIKLPASTVSLLFRVEHLKGVALRGVVMRLVQG</sequence>
<comment type="caution">
    <text evidence="2">The sequence shown here is derived from an EMBL/GenBank/DDBJ whole genome shotgun (WGS) entry which is preliminary data.</text>
</comment>
<protein>
    <submittedName>
        <fullName evidence="2">Uncharacterized protein</fullName>
    </submittedName>
</protein>
<proteinExistence type="predicted"/>
<dbReference type="AlphaFoldDB" id="A0AAW2NRQ3"/>
<evidence type="ECO:0000256" key="1">
    <source>
        <dbReference type="SAM" id="MobiDB-lite"/>
    </source>
</evidence>
<evidence type="ECO:0000313" key="2">
    <source>
        <dbReference type="EMBL" id="KAL0346229.1"/>
    </source>
</evidence>
<dbReference type="EMBL" id="JACGWJ010000019">
    <property type="protein sequence ID" value="KAL0346229.1"/>
    <property type="molecule type" value="Genomic_DNA"/>
</dbReference>
<feature type="region of interest" description="Disordered" evidence="1">
    <location>
        <begin position="76"/>
        <end position="119"/>
    </location>
</feature>